<gene>
    <name evidence="2" type="ORF">CDV56_103204</name>
</gene>
<name>A0A397GEG0_ASPTH</name>
<keyword evidence="3" id="KW-1185">Reference proteome</keyword>
<sequence>MASVMQKTTSWSLIALTRPSFTAANNLAPVIFKAPGLRLYRPVETLRKWVDRNFKDLFTNDKQKELNNILKDIEAGPDAGKPMAISSLSEPRIREIFSLGKDEAIDISAYKVILPEGIKRSLNKVNKVTGVGRPQIEPFARTPEQGMSNHFHILAVDPISKYGDWGGPTPGRALRPDPRERNAHRGNCEQSGYNGNDEGEAEHPKNRDIGFSTRKHAYYS</sequence>
<accession>A0A397GEG0</accession>
<proteinExistence type="predicted"/>
<feature type="compositionally biased region" description="Basic and acidic residues" evidence="1">
    <location>
        <begin position="174"/>
        <end position="187"/>
    </location>
</feature>
<feature type="region of interest" description="Disordered" evidence="1">
    <location>
        <begin position="166"/>
        <end position="220"/>
    </location>
</feature>
<dbReference type="VEuPathDB" id="FungiDB:CDV56_103204"/>
<dbReference type="RefSeq" id="XP_026611718.1">
    <property type="nucleotide sequence ID" value="XM_026756823.1"/>
</dbReference>
<dbReference type="GeneID" id="38125178"/>
<protein>
    <submittedName>
        <fullName evidence="2">Uncharacterized protein</fullName>
    </submittedName>
</protein>
<reference evidence="2" key="1">
    <citation type="submission" date="2018-08" db="EMBL/GenBank/DDBJ databases">
        <title>Draft genome sequence of azole-resistant Aspergillus thermomutatus (Neosartorya pseudofischeri) strain HMR AF 39, isolated from a human nasal aspirate.</title>
        <authorList>
            <person name="Parent-Michaud M."/>
            <person name="Dufresne P.J."/>
            <person name="Fournier E."/>
            <person name="Martineau C."/>
            <person name="Moreira S."/>
            <person name="Perkins V."/>
            <person name="De Repentigny L."/>
            <person name="Dufresne S.F."/>
        </authorList>
    </citation>
    <scope>NUCLEOTIDE SEQUENCE [LARGE SCALE GENOMIC DNA]</scope>
    <source>
        <strain evidence="2">HMR AF 39</strain>
    </source>
</reference>
<evidence type="ECO:0000313" key="3">
    <source>
        <dbReference type="Proteomes" id="UP000215305"/>
    </source>
</evidence>
<dbReference type="EMBL" id="NKHU02000212">
    <property type="protein sequence ID" value="RHZ47796.1"/>
    <property type="molecule type" value="Genomic_DNA"/>
</dbReference>
<dbReference type="Proteomes" id="UP000215305">
    <property type="component" value="Unassembled WGS sequence"/>
</dbReference>
<evidence type="ECO:0000313" key="2">
    <source>
        <dbReference type="EMBL" id="RHZ47796.1"/>
    </source>
</evidence>
<comment type="caution">
    <text evidence="2">The sequence shown here is derived from an EMBL/GenBank/DDBJ whole genome shotgun (WGS) entry which is preliminary data.</text>
</comment>
<evidence type="ECO:0000256" key="1">
    <source>
        <dbReference type="SAM" id="MobiDB-lite"/>
    </source>
</evidence>
<organism evidence="2 3">
    <name type="scientific">Aspergillus thermomutatus</name>
    <name type="common">Neosartorya pseudofischeri</name>
    <dbReference type="NCBI Taxonomy" id="41047"/>
    <lineage>
        <taxon>Eukaryota</taxon>
        <taxon>Fungi</taxon>
        <taxon>Dikarya</taxon>
        <taxon>Ascomycota</taxon>
        <taxon>Pezizomycotina</taxon>
        <taxon>Eurotiomycetes</taxon>
        <taxon>Eurotiomycetidae</taxon>
        <taxon>Eurotiales</taxon>
        <taxon>Aspergillaceae</taxon>
        <taxon>Aspergillus</taxon>
        <taxon>Aspergillus subgen. Fumigati</taxon>
    </lineage>
</organism>
<dbReference type="OrthoDB" id="10535444at2759"/>
<dbReference type="AlphaFoldDB" id="A0A397GEG0"/>